<dbReference type="RefSeq" id="WP_258830299.1">
    <property type="nucleotide sequence ID" value="NZ_JANUHA010000026.1"/>
</dbReference>
<name>A0ABT2AUC1_9BURK</name>
<evidence type="ECO:0000313" key="3">
    <source>
        <dbReference type="Proteomes" id="UP001206572"/>
    </source>
</evidence>
<accession>A0ABT2AUC1</accession>
<organism evidence="2 3">
    <name type="scientific">Massilia agri</name>
    <dbReference type="NCBI Taxonomy" id="1886785"/>
    <lineage>
        <taxon>Bacteria</taxon>
        <taxon>Pseudomonadati</taxon>
        <taxon>Pseudomonadota</taxon>
        <taxon>Betaproteobacteria</taxon>
        <taxon>Burkholderiales</taxon>
        <taxon>Oxalobacteraceae</taxon>
        <taxon>Telluria group</taxon>
        <taxon>Massilia</taxon>
    </lineage>
</organism>
<evidence type="ECO:0000256" key="1">
    <source>
        <dbReference type="SAM" id="SignalP"/>
    </source>
</evidence>
<dbReference type="EMBL" id="JANUHA010000026">
    <property type="protein sequence ID" value="MCS0599298.1"/>
    <property type="molecule type" value="Genomic_DNA"/>
</dbReference>
<proteinExistence type="predicted"/>
<dbReference type="Proteomes" id="UP001206572">
    <property type="component" value="Unassembled WGS sequence"/>
</dbReference>
<keyword evidence="1" id="KW-0732">Signal</keyword>
<comment type="caution">
    <text evidence="2">The sequence shown here is derived from an EMBL/GenBank/DDBJ whole genome shotgun (WGS) entry which is preliminary data.</text>
</comment>
<feature type="chain" id="PRO_5046428466" description="PEP-CTERM sorting domain-containing protein" evidence="1">
    <location>
        <begin position="20"/>
        <end position="240"/>
    </location>
</feature>
<keyword evidence="3" id="KW-1185">Reference proteome</keyword>
<sequence>MIARIAATLLLAASFTAQAQDSISIVTRSTGTMQASTVAQRELGLPEGSFDYELVATSTFARAAMQGYDPATSFYASGSGSVVLTVNGISQTFRDITGWAVSSGQFGSALPWGGATEFFQHGVSTGTYYGIGMSGYQRVSWLPGGFPGTQTWVAQSWTFDGSDIGEVYFNLEMGGERAGWISGTAYHFAMSISAVPEPGRATLLLSGLVALIAWARARTARAGCRRPGGLASPRSSRAAA</sequence>
<protein>
    <recommendedName>
        <fullName evidence="4">PEP-CTERM sorting domain-containing protein</fullName>
    </recommendedName>
</protein>
<feature type="signal peptide" evidence="1">
    <location>
        <begin position="1"/>
        <end position="19"/>
    </location>
</feature>
<reference evidence="2 3" key="1">
    <citation type="submission" date="2022-08" db="EMBL/GenBank/DDBJ databases">
        <title>Reclassification of Massilia species as members of the genera Telluria, Duganella, Pseudoduganella, Mokoshia gen. nov. and Zemynaea gen. nov. using orthogonal and non-orthogonal genome-based approaches.</title>
        <authorList>
            <person name="Bowman J.P."/>
        </authorList>
    </citation>
    <scope>NUCLEOTIDE SEQUENCE [LARGE SCALE GENOMIC DNA]</scope>
    <source>
        <strain evidence="2 3">JCM 31661</strain>
    </source>
</reference>
<gene>
    <name evidence="2" type="ORF">NX780_23405</name>
</gene>
<evidence type="ECO:0000313" key="2">
    <source>
        <dbReference type="EMBL" id="MCS0599298.1"/>
    </source>
</evidence>
<evidence type="ECO:0008006" key="4">
    <source>
        <dbReference type="Google" id="ProtNLM"/>
    </source>
</evidence>